<evidence type="ECO:0000256" key="10">
    <source>
        <dbReference type="RuleBase" id="RU003826"/>
    </source>
</evidence>
<dbReference type="HOGENOM" id="CLU_018272_3_2_9"/>
<dbReference type="SUPFAM" id="SSF51391">
    <property type="entry name" value="Thiamin phosphate synthase"/>
    <property type="match status" value="1"/>
</dbReference>
<dbReference type="InterPro" id="IPR034291">
    <property type="entry name" value="TMP_synthase"/>
</dbReference>
<dbReference type="CDD" id="cd00564">
    <property type="entry name" value="TMP_TenI"/>
    <property type="match status" value="1"/>
</dbReference>
<evidence type="ECO:0000256" key="11">
    <source>
        <dbReference type="RuleBase" id="RU004253"/>
    </source>
</evidence>
<dbReference type="EC" id="2.5.1.3" evidence="9"/>
<dbReference type="GO" id="GO:0009229">
    <property type="term" value="P:thiamine diphosphate biosynthetic process"/>
    <property type="evidence" value="ECO:0007669"/>
    <property type="project" value="UniProtKB-UniRule"/>
</dbReference>
<evidence type="ECO:0000256" key="6">
    <source>
        <dbReference type="ARBA" id="ARBA00047334"/>
    </source>
</evidence>
<protein>
    <recommendedName>
        <fullName evidence="9">Thiamine-phosphate synthase</fullName>
        <shortName evidence="9">TP synthase</shortName>
        <shortName evidence="9">TPS</shortName>
        <ecNumber evidence="9">2.5.1.3</ecNumber>
    </recommendedName>
    <alternativeName>
        <fullName evidence="9">Thiamine-phosphate pyrophosphorylase</fullName>
        <shortName evidence="9">TMP pyrophosphorylase</shortName>
        <shortName evidence="9">TMP-PPase</shortName>
    </alternativeName>
</protein>
<feature type="binding site" evidence="9">
    <location>
        <begin position="194"/>
        <end position="195"/>
    </location>
    <ligand>
        <name>2-[(2R,5Z)-2-carboxy-4-methylthiazol-5(2H)-ylidene]ethyl phosphate</name>
        <dbReference type="ChEBI" id="CHEBI:62899"/>
    </ligand>
</feature>
<feature type="binding site" evidence="9">
    <location>
        <position position="97"/>
    </location>
    <ligand>
        <name>Mg(2+)</name>
        <dbReference type="ChEBI" id="CHEBI:18420"/>
    </ligand>
</feature>
<dbReference type="GO" id="GO:0005737">
    <property type="term" value="C:cytoplasm"/>
    <property type="evidence" value="ECO:0007669"/>
    <property type="project" value="TreeGrafter"/>
</dbReference>
<evidence type="ECO:0000256" key="5">
    <source>
        <dbReference type="ARBA" id="ARBA00022977"/>
    </source>
</evidence>
<name>A0A0F4KSJ2_9LACO</name>
<comment type="caution">
    <text evidence="13">The sequence shown here is derived from an EMBL/GenBank/DDBJ whole genome shotgun (WGS) entry which is preliminary data.</text>
</comment>
<evidence type="ECO:0000313" key="13">
    <source>
        <dbReference type="EMBL" id="KJY48191.1"/>
    </source>
</evidence>
<dbReference type="PATRIC" id="fig|1218508.4.peg.1530"/>
<comment type="similarity">
    <text evidence="9 10">Belongs to the thiamine-phosphate synthase family.</text>
</comment>
<dbReference type="FunFam" id="3.20.20.70:FF:000096">
    <property type="entry name" value="Thiamine-phosphate synthase"/>
    <property type="match status" value="1"/>
</dbReference>
<keyword evidence="4 9" id="KW-0460">Magnesium</keyword>
<dbReference type="Gene3D" id="3.20.20.70">
    <property type="entry name" value="Aldolase class I"/>
    <property type="match status" value="1"/>
</dbReference>
<evidence type="ECO:0000256" key="2">
    <source>
        <dbReference type="ARBA" id="ARBA00022679"/>
    </source>
</evidence>
<dbReference type="GO" id="GO:0009228">
    <property type="term" value="P:thiamine biosynthetic process"/>
    <property type="evidence" value="ECO:0007669"/>
    <property type="project" value="UniProtKB-KW"/>
</dbReference>
<dbReference type="PANTHER" id="PTHR20857:SF15">
    <property type="entry name" value="THIAMINE-PHOSPHATE SYNTHASE"/>
    <property type="match status" value="1"/>
</dbReference>
<sequence length="218" mass="23209">MKTFNPAILQAYFICGSQDLPHSNLFQVVQTALDAGITAYQFRDKGPNSHLSPPQKLAAAKQLRQMCAQAGVPFFIDDDVQLAQKVQADGVHIGQNDQNIHQVIQEVGSQMLIGYSCSNMAEVQAANQIKGINYYGCGPVFTTSSKPDASPVIGLSGLKKLVQAAQRPVVAIGGIKASDLPAIAQTQASGAAVISLLTQSNDRFAIIQQLLQAGWSTD</sequence>
<evidence type="ECO:0000256" key="1">
    <source>
        <dbReference type="ARBA" id="ARBA00005165"/>
    </source>
</evidence>
<dbReference type="PANTHER" id="PTHR20857">
    <property type="entry name" value="THIAMINE-PHOSPHATE PYROPHOSPHORYLASE"/>
    <property type="match status" value="1"/>
</dbReference>
<feature type="binding site" evidence="9">
    <location>
        <position position="78"/>
    </location>
    <ligand>
        <name>Mg(2+)</name>
        <dbReference type="ChEBI" id="CHEBI:18420"/>
    </ligand>
</feature>
<feature type="binding site" evidence="9">
    <location>
        <position position="174"/>
    </location>
    <ligand>
        <name>2-[(2R,5Z)-2-carboxy-4-methylthiazol-5(2H)-ylidene]ethyl phosphate</name>
        <dbReference type="ChEBI" id="CHEBI:62899"/>
    </ligand>
</feature>
<accession>A0A0F4KSJ2</accession>
<feature type="domain" description="Thiamine phosphate synthase/TenI" evidence="12">
    <location>
        <begin position="12"/>
        <end position="195"/>
    </location>
</feature>
<dbReference type="InterPro" id="IPR022998">
    <property type="entry name" value="ThiamineP_synth_TenI"/>
</dbReference>
<dbReference type="RefSeq" id="WP_045923357.1">
    <property type="nucleotide sequence ID" value="NZ_JBHTHW010000004.1"/>
</dbReference>
<comment type="catalytic activity">
    <reaction evidence="8 9 10">
        <text>2-[(2R,5Z)-2-carboxy-4-methylthiazol-5(2H)-ylidene]ethyl phosphate + 4-amino-2-methyl-5-(diphosphooxymethyl)pyrimidine + 2 H(+) = thiamine phosphate + CO2 + diphosphate</text>
        <dbReference type="Rhea" id="RHEA:47844"/>
        <dbReference type="ChEBI" id="CHEBI:15378"/>
        <dbReference type="ChEBI" id="CHEBI:16526"/>
        <dbReference type="ChEBI" id="CHEBI:33019"/>
        <dbReference type="ChEBI" id="CHEBI:37575"/>
        <dbReference type="ChEBI" id="CHEBI:57841"/>
        <dbReference type="ChEBI" id="CHEBI:62899"/>
        <dbReference type="EC" id="2.5.1.3"/>
    </reaction>
</comment>
<feature type="binding site" evidence="9">
    <location>
        <begin position="41"/>
        <end position="45"/>
    </location>
    <ligand>
        <name>4-amino-2-methyl-5-(diphosphooxymethyl)pyrimidine</name>
        <dbReference type="ChEBI" id="CHEBI:57841"/>
    </ligand>
</feature>
<evidence type="ECO:0000256" key="4">
    <source>
        <dbReference type="ARBA" id="ARBA00022842"/>
    </source>
</evidence>
<feature type="binding site" evidence="9">
    <location>
        <begin position="143"/>
        <end position="145"/>
    </location>
    <ligand>
        <name>2-[(2R,5Z)-2-carboxy-4-methylthiazol-5(2H)-ylidene]ethyl phosphate</name>
        <dbReference type="ChEBI" id="CHEBI:62899"/>
    </ligand>
</feature>
<keyword evidence="2 9" id="KW-0808">Transferase</keyword>
<feature type="binding site" evidence="9">
    <location>
        <position position="146"/>
    </location>
    <ligand>
        <name>4-amino-2-methyl-5-(diphosphooxymethyl)pyrimidine</name>
        <dbReference type="ChEBI" id="CHEBI:57841"/>
    </ligand>
</feature>
<evidence type="ECO:0000256" key="7">
    <source>
        <dbReference type="ARBA" id="ARBA00047851"/>
    </source>
</evidence>
<dbReference type="STRING" id="1218508.JG29_15370"/>
<gene>
    <name evidence="9 13" type="primary">thiE</name>
    <name evidence="13" type="ORF">JG29_15370</name>
</gene>
<feature type="binding site" evidence="9">
    <location>
        <position position="77"/>
    </location>
    <ligand>
        <name>4-amino-2-methyl-5-(diphosphooxymethyl)pyrimidine</name>
        <dbReference type="ChEBI" id="CHEBI:57841"/>
    </ligand>
</feature>
<dbReference type="UniPathway" id="UPA00060">
    <property type="reaction ID" value="UER00141"/>
</dbReference>
<reference evidence="13 14" key="1">
    <citation type="submission" date="2014-12" db="EMBL/GenBank/DDBJ databases">
        <title>Comparative genomics of the lactic acid bacteria isolated from the honey bee gut.</title>
        <authorList>
            <person name="Ellegaard K.M."/>
            <person name="Tamarit D."/>
            <person name="Javelind E."/>
            <person name="Olofsson T."/>
            <person name="Andersson S.G."/>
            <person name="Vasquez A."/>
        </authorList>
    </citation>
    <scope>NUCLEOTIDE SEQUENCE [LARGE SCALE GENOMIC DNA]</scope>
    <source>
        <strain evidence="13 14">Hon2</strain>
    </source>
</reference>
<dbReference type="HAMAP" id="MF_00097">
    <property type="entry name" value="TMP_synthase"/>
    <property type="match status" value="1"/>
</dbReference>
<evidence type="ECO:0000259" key="12">
    <source>
        <dbReference type="Pfam" id="PF02581"/>
    </source>
</evidence>
<dbReference type="InterPro" id="IPR036206">
    <property type="entry name" value="ThiamineP_synth_sf"/>
</dbReference>
<keyword evidence="3 9" id="KW-0479">Metal-binding</keyword>
<dbReference type="Pfam" id="PF02581">
    <property type="entry name" value="TMP-TENI"/>
    <property type="match status" value="1"/>
</dbReference>
<evidence type="ECO:0000256" key="8">
    <source>
        <dbReference type="ARBA" id="ARBA00047883"/>
    </source>
</evidence>
<comment type="cofactor">
    <cofactor evidence="9">
        <name>Mg(2+)</name>
        <dbReference type="ChEBI" id="CHEBI:18420"/>
    </cofactor>
    <text evidence="9">Binds 1 Mg(2+) ion per subunit.</text>
</comment>
<organism evidence="13 14">
    <name type="scientific">Bombilactobacillus mellis</name>
    <dbReference type="NCBI Taxonomy" id="1218508"/>
    <lineage>
        <taxon>Bacteria</taxon>
        <taxon>Bacillati</taxon>
        <taxon>Bacillota</taxon>
        <taxon>Bacilli</taxon>
        <taxon>Lactobacillales</taxon>
        <taxon>Lactobacillaceae</taxon>
        <taxon>Bombilactobacillus</taxon>
    </lineage>
</organism>
<proteinExistence type="inferred from homology"/>
<evidence type="ECO:0000256" key="3">
    <source>
        <dbReference type="ARBA" id="ARBA00022723"/>
    </source>
</evidence>
<dbReference type="Proteomes" id="UP000033695">
    <property type="component" value="Unassembled WGS sequence"/>
</dbReference>
<dbReference type="GO" id="GO:0004789">
    <property type="term" value="F:thiamine-phosphate diphosphorylase activity"/>
    <property type="evidence" value="ECO:0007669"/>
    <property type="project" value="UniProtKB-UniRule"/>
</dbReference>
<evidence type="ECO:0000256" key="9">
    <source>
        <dbReference type="HAMAP-Rule" id="MF_00097"/>
    </source>
</evidence>
<dbReference type="NCBIfam" id="TIGR00693">
    <property type="entry name" value="thiE"/>
    <property type="match status" value="1"/>
</dbReference>
<feature type="binding site" evidence="9">
    <location>
        <position position="116"/>
    </location>
    <ligand>
        <name>4-amino-2-methyl-5-(diphosphooxymethyl)pyrimidine</name>
        <dbReference type="ChEBI" id="CHEBI:57841"/>
    </ligand>
</feature>
<keyword evidence="14" id="KW-1185">Reference proteome</keyword>
<comment type="pathway">
    <text evidence="1 9 11">Cofactor biosynthesis; thiamine diphosphate biosynthesis; thiamine phosphate from 4-amino-2-methyl-5-diphosphomethylpyrimidine and 4-methyl-5-(2-phosphoethyl)-thiazole: step 1/1.</text>
</comment>
<evidence type="ECO:0000313" key="14">
    <source>
        <dbReference type="Proteomes" id="UP000033695"/>
    </source>
</evidence>
<dbReference type="AlphaFoldDB" id="A0A0F4KSJ2"/>
<keyword evidence="5 9" id="KW-0784">Thiamine biosynthesis</keyword>
<dbReference type="InterPro" id="IPR013785">
    <property type="entry name" value="Aldolase_TIM"/>
</dbReference>
<dbReference type="EMBL" id="JXBZ01000010">
    <property type="protein sequence ID" value="KJY48191.1"/>
    <property type="molecule type" value="Genomic_DNA"/>
</dbReference>
<comment type="catalytic activity">
    <reaction evidence="7 9 10">
        <text>2-(2-carboxy-4-methylthiazol-5-yl)ethyl phosphate + 4-amino-2-methyl-5-(diphosphooxymethyl)pyrimidine + 2 H(+) = thiamine phosphate + CO2 + diphosphate</text>
        <dbReference type="Rhea" id="RHEA:47848"/>
        <dbReference type="ChEBI" id="CHEBI:15378"/>
        <dbReference type="ChEBI" id="CHEBI:16526"/>
        <dbReference type="ChEBI" id="CHEBI:33019"/>
        <dbReference type="ChEBI" id="CHEBI:37575"/>
        <dbReference type="ChEBI" id="CHEBI:57841"/>
        <dbReference type="ChEBI" id="CHEBI:62890"/>
        <dbReference type="EC" id="2.5.1.3"/>
    </reaction>
</comment>
<dbReference type="GO" id="GO:0000287">
    <property type="term" value="F:magnesium ion binding"/>
    <property type="evidence" value="ECO:0007669"/>
    <property type="project" value="UniProtKB-UniRule"/>
</dbReference>
<comment type="catalytic activity">
    <reaction evidence="6 9 10">
        <text>4-methyl-5-(2-phosphooxyethyl)-thiazole + 4-amino-2-methyl-5-(diphosphooxymethyl)pyrimidine + H(+) = thiamine phosphate + diphosphate</text>
        <dbReference type="Rhea" id="RHEA:22328"/>
        <dbReference type="ChEBI" id="CHEBI:15378"/>
        <dbReference type="ChEBI" id="CHEBI:33019"/>
        <dbReference type="ChEBI" id="CHEBI:37575"/>
        <dbReference type="ChEBI" id="CHEBI:57841"/>
        <dbReference type="ChEBI" id="CHEBI:58296"/>
        <dbReference type="EC" id="2.5.1.3"/>
    </reaction>
</comment>
<comment type="function">
    <text evidence="9">Condenses 4-methyl-5-(beta-hydroxyethyl)thiazole monophosphate (THZ-P) and 2-methyl-4-amino-5-hydroxymethyl pyrimidine pyrophosphate (HMP-PP) to form thiamine monophosphate (TMP).</text>
</comment>